<feature type="non-terminal residue" evidence="2">
    <location>
        <position position="1"/>
    </location>
</feature>
<feature type="coiled-coil region" evidence="1">
    <location>
        <begin position="171"/>
        <end position="235"/>
    </location>
</feature>
<accession>A0A146K2Q6</accession>
<proteinExistence type="predicted"/>
<gene>
    <name evidence="2" type="ORF">TPC1_17268</name>
</gene>
<keyword evidence="1" id="KW-0175">Coiled coil</keyword>
<dbReference type="EMBL" id="GDID01005416">
    <property type="protein sequence ID" value="JAP91190.1"/>
    <property type="molecule type" value="Transcribed_RNA"/>
</dbReference>
<protein>
    <submittedName>
        <fullName evidence="2">Uncharacterized protein</fullName>
    </submittedName>
</protein>
<organism evidence="2">
    <name type="scientific">Trepomonas sp. PC1</name>
    <dbReference type="NCBI Taxonomy" id="1076344"/>
    <lineage>
        <taxon>Eukaryota</taxon>
        <taxon>Metamonada</taxon>
        <taxon>Diplomonadida</taxon>
        <taxon>Hexamitidae</taxon>
        <taxon>Hexamitinae</taxon>
        <taxon>Trepomonas</taxon>
    </lineage>
</organism>
<name>A0A146K2Q6_9EUKA</name>
<feature type="coiled-coil region" evidence="1">
    <location>
        <begin position="6"/>
        <end position="33"/>
    </location>
</feature>
<evidence type="ECO:0000256" key="1">
    <source>
        <dbReference type="SAM" id="Coils"/>
    </source>
</evidence>
<reference evidence="2" key="1">
    <citation type="submission" date="2015-07" db="EMBL/GenBank/DDBJ databases">
        <title>Adaptation to a free-living lifestyle via gene acquisitions in the diplomonad Trepomonas sp. PC1.</title>
        <authorList>
            <person name="Xu F."/>
            <person name="Jerlstrom-Hultqvist J."/>
            <person name="Kolisko M."/>
            <person name="Simpson A.G.B."/>
            <person name="Roger A.J."/>
            <person name="Svard S.G."/>
            <person name="Andersson J.O."/>
        </authorList>
    </citation>
    <scope>NUCLEOTIDE SEQUENCE</scope>
    <source>
        <strain evidence="2">PC1</strain>
    </source>
</reference>
<evidence type="ECO:0000313" key="2">
    <source>
        <dbReference type="EMBL" id="JAP91190.1"/>
    </source>
</evidence>
<dbReference type="AlphaFoldDB" id="A0A146K2Q6"/>
<sequence>KPDQYVQQLIQKQKQLETKLDETTVRLNEATGAKDSLLNVFNKLRIEQLRFDKEISIGQASVEIIFGDQQEVLQYVDESEQAKAIAQQELQQIQFLYDQEQKRRQSEINRIKTEREKKLGQMMSFEQDSDNLEQIEEEKPKEKYIFEAFDSLHFQNVKEFVDRVNNQSVNKEQHQQHIQKCNQQINELNQEQNEQKEKRNEIQFNIQYQQQSKQIEQLKLEMAKKQKKFTEIQIKYQTVLTQTNNVNRAVQHIVDILCIFKYDLNCAFIDRKLSQDQKISQLIQKFKCLMELIGEQVKQDEENEFDDLQFNEHFQYGVEMDHESTEPVEVLDIQADLRKQRTEQKKKAFGLLSEMSKQYE</sequence>